<name>A0A328Q2E3_9EURY</name>
<feature type="domain" description="CN hydrolase" evidence="2">
    <location>
        <begin position="4"/>
        <end position="248"/>
    </location>
</feature>
<dbReference type="OMA" id="MQSKPYA"/>
<dbReference type="InterPro" id="IPR003010">
    <property type="entry name" value="C-N_Hydrolase"/>
</dbReference>
<dbReference type="InterPro" id="IPR036526">
    <property type="entry name" value="C-N_Hydrolase_sf"/>
</dbReference>
<dbReference type="AlphaFoldDB" id="A0A328Q2E3"/>
<gene>
    <name evidence="3" type="ORF">CA615_00780</name>
</gene>
<proteinExistence type="predicted"/>
<dbReference type="GO" id="GO:0050152">
    <property type="term" value="F:omega-amidase activity"/>
    <property type="evidence" value="ECO:0007669"/>
    <property type="project" value="TreeGrafter"/>
</dbReference>
<dbReference type="SUPFAM" id="SSF56317">
    <property type="entry name" value="Carbon-nitrogen hydrolase"/>
    <property type="match status" value="1"/>
</dbReference>
<reference evidence="3 4" key="1">
    <citation type="submission" date="2017-05" db="EMBL/GenBank/DDBJ databases">
        <title>Host range expansion of the Methanosphaera genus to humans and monogastric animals involves recent and extensive reduction in genome content.</title>
        <authorList>
            <person name="Hoedt E.C."/>
            <person name="Volmer J.G."/>
            <person name="Parks D.H."/>
            <person name="Rosewarne C.P."/>
            <person name="Denman S.E."/>
            <person name="Mcsweeney C.S."/>
            <person name="O Cuiv P."/>
            <person name="Hugenholtz P."/>
            <person name="Tyson G.W."/>
            <person name="Morrison M."/>
        </authorList>
    </citation>
    <scope>NUCLEOTIDE SEQUENCE [LARGE SCALE GENOMIC DNA]</scope>
    <source>
        <strain evidence="3 4">PA5</strain>
    </source>
</reference>
<dbReference type="GO" id="GO:0006107">
    <property type="term" value="P:oxaloacetate metabolic process"/>
    <property type="evidence" value="ECO:0007669"/>
    <property type="project" value="TreeGrafter"/>
</dbReference>
<dbReference type="GeneID" id="3856175"/>
<organism evidence="3 4">
    <name type="scientific">Methanosphaera stadtmanae</name>
    <dbReference type="NCBI Taxonomy" id="2317"/>
    <lineage>
        <taxon>Archaea</taxon>
        <taxon>Methanobacteriati</taxon>
        <taxon>Methanobacteriota</taxon>
        <taxon>Methanomada group</taxon>
        <taxon>Methanobacteria</taxon>
        <taxon>Methanobacteriales</taxon>
        <taxon>Methanobacteriaceae</taxon>
        <taxon>Methanosphaera</taxon>
    </lineage>
</organism>
<dbReference type="RefSeq" id="WP_011405772.1">
    <property type="nucleotide sequence ID" value="NZ_CATZNA010000001.1"/>
</dbReference>
<dbReference type="CDD" id="cd07572">
    <property type="entry name" value="nit"/>
    <property type="match status" value="1"/>
</dbReference>
<evidence type="ECO:0000313" key="4">
    <source>
        <dbReference type="Proteomes" id="UP000248557"/>
    </source>
</evidence>
<dbReference type="Proteomes" id="UP000248557">
    <property type="component" value="Unassembled WGS sequence"/>
</dbReference>
<dbReference type="GO" id="GO:0006528">
    <property type="term" value="P:asparagine metabolic process"/>
    <property type="evidence" value="ECO:0007669"/>
    <property type="project" value="TreeGrafter"/>
</dbReference>
<sequence length="274" mass="31169">MKDFKIATCQMNVVDNKDTNIEHAIQLIKKASSNGAKLITLPEMFNTPYDNSKFIEYCEEETTSKTLNSMQDIAREENIYLQSGSIPEKESNHLYNTAYLINPKGKIIGKHRKMHMFDIDTDNMKFTESDTLTPGDSVTTIKTPLANISIAICYDIRFPELWTLMNKNNSDIILLPGAFNKTTGPLHWETLIKARAIDNQCYVVATSPSQIENPYYVAWGHSMIVNPWGKIIAKAHENEEILYANITQSSLSSVRNQIPVLTNRRNDIYDTILK</sequence>
<evidence type="ECO:0000313" key="3">
    <source>
        <dbReference type="EMBL" id="RAP03713.1"/>
    </source>
</evidence>
<dbReference type="PANTHER" id="PTHR23088:SF30">
    <property type="entry name" value="OMEGA-AMIDASE NIT2"/>
    <property type="match status" value="1"/>
</dbReference>
<keyword evidence="1 3" id="KW-0378">Hydrolase</keyword>
<dbReference type="Gene3D" id="3.60.110.10">
    <property type="entry name" value="Carbon-nitrogen hydrolase"/>
    <property type="match status" value="1"/>
</dbReference>
<dbReference type="PROSITE" id="PS50263">
    <property type="entry name" value="CN_HYDROLASE"/>
    <property type="match status" value="1"/>
</dbReference>
<accession>A0A328Q2E3</accession>
<evidence type="ECO:0000259" key="2">
    <source>
        <dbReference type="PROSITE" id="PS50263"/>
    </source>
</evidence>
<dbReference type="InterPro" id="IPR045254">
    <property type="entry name" value="Nit1/2_C-N_Hydrolase"/>
</dbReference>
<protein>
    <submittedName>
        <fullName evidence="3">Carbon-nitrogen hydrolase</fullName>
    </submittedName>
</protein>
<evidence type="ECO:0000256" key="1">
    <source>
        <dbReference type="ARBA" id="ARBA00022801"/>
    </source>
</evidence>
<dbReference type="Pfam" id="PF00795">
    <property type="entry name" value="CN_hydrolase"/>
    <property type="match status" value="1"/>
</dbReference>
<dbReference type="GO" id="GO:0006541">
    <property type="term" value="P:glutamine metabolic process"/>
    <property type="evidence" value="ECO:0007669"/>
    <property type="project" value="TreeGrafter"/>
</dbReference>
<dbReference type="EMBL" id="NGJK01000010">
    <property type="protein sequence ID" value="RAP03713.1"/>
    <property type="molecule type" value="Genomic_DNA"/>
</dbReference>
<dbReference type="PANTHER" id="PTHR23088">
    <property type="entry name" value="NITRILASE-RELATED"/>
    <property type="match status" value="1"/>
</dbReference>
<comment type="caution">
    <text evidence="3">The sequence shown here is derived from an EMBL/GenBank/DDBJ whole genome shotgun (WGS) entry which is preliminary data.</text>
</comment>